<dbReference type="EMBL" id="CP017556">
    <property type="protein sequence ID" value="AOW03700.1"/>
    <property type="molecule type" value="Genomic_DNA"/>
</dbReference>
<feature type="signal peptide" evidence="1">
    <location>
        <begin position="1"/>
        <end position="15"/>
    </location>
</feature>
<dbReference type="OrthoDB" id="4089592at2759"/>
<evidence type="ECO:0000313" key="4">
    <source>
        <dbReference type="Proteomes" id="UP000182444"/>
    </source>
</evidence>
<dbReference type="RefSeq" id="XP_502511.1">
    <property type="nucleotide sequence ID" value="XM_502511.1"/>
</dbReference>
<dbReference type="VEuPathDB" id="FungiDB:YALI0_D06996g"/>
<dbReference type="KEGG" id="yli:2910790"/>
<feature type="chain" id="PRO_5036017817" description="Phytase-like domain-containing protein" evidence="1">
    <location>
        <begin position="16"/>
        <end position="412"/>
    </location>
</feature>
<evidence type="ECO:0000313" key="3">
    <source>
        <dbReference type="EMBL" id="RDW26430.1"/>
    </source>
</evidence>
<reference evidence="2 4" key="1">
    <citation type="journal article" date="2016" name="PLoS ONE">
        <title>Sequence Assembly of Yarrowia lipolytica Strain W29/CLIB89 Shows Transposable Element Diversity.</title>
        <authorList>
            <person name="Magnan C."/>
            <person name="Yu J."/>
            <person name="Chang I."/>
            <person name="Jahn E."/>
            <person name="Kanomata Y."/>
            <person name="Wu J."/>
            <person name="Zeller M."/>
            <person name="Oakes M."/>
            <person name="Baldi P."/>
            <person name="Sandmeyer S."/>
        </authorList>
    </citation>
    <scope>NUCLEOTIDE SEQUENCE [LARGE SCALE GENOMIC DNA]</scope>
    <source>
        <strain evidence="2">CLIB89</strain>
        <strain evidence="4">CLIB89(W29)</strain>
    </source>
</reference>
<dbReference type="EMBL" id="KZ858980">
    <property type="protein sequence ID" value="RDW26430.1"/>
    <property type="molecule type" value="Genomic_DNA"/>
</dbReference>
<organism evidence="2 4">
    <name type="scientific">Yarrowia lipolytica</name>
    <name type="common">Candida lipolytica</name>
    <dbReference type="NCBI Taxonomy" id="4952"/>
    <lineage>
        <taxon>Eukaryota</taxon>
        <taxon>Fungi</taxon>
        <taxon>Dikarya</taxon>
        <taxon>Ascomycota</taxon>
        <taxon>Saccharomycotina</taxon>
        <taxon>Dipodascomycetes</taxon>
        <taxon>Dipodascales</taxon>
        <taxon>Dipodascales incertae sedis</taxon>
        <taxon>Yarrowia</taxon>
    </lineage>
</organism>
<sequence>MLLLNMLSLLPVALAYNTFQNAAIVDPATFSATTEDGQVLLIDTYNFKTWSMDDRQYVGQWNPFDKLRTRANDTGMVMLSHFRDESGNFVGSYDDKTGEITNSGRVVGHANDTGFFDVTGTRRGLAKDNSTRQFYAPDQSFIGGVFVEPKVGPGSSGFTWDDLNKDYKDIAATIGPQAGIVRDLSGLLSPRTRFYIRNPQFGDGAEMVYIRNNTMDTLQIETDYTIQLNLSHISFNYTLNVNTGKFDFGPDGEAFIQYSNSSVVADGELWGDFLKQTGVGNETKTIKSDLDLSPIANLSFVDSDQKPIGGVYNLDVILDTNNNLMYAINPNTMVVSDASGKAVGSLNVTDYSLLSNDNKTVLGQIVLKHDKIDNDTVLDNPAPASSTAANGAGSTLPTAAAALVIPFFLLMV</sequence>
<gene>
    <name evidence="3" type="ORF">B0I71DRAFT_130957</name>
    <name evidence="2" type="ORF">YALI1_D08971g</name>
</gene>
<name>A0A1D8NDI8_YARLL</name>
<evidence type="ECO:0000313" key="5">
    <source>
        <dbReference type="Proteomes" id="UP000256601"/>
    </source>
</evidence>
<keyword evidence="1" id="KW-0732">Signal</keyword>
<accession>A0A1D8NDI8</accession>
<dbReference type="VEuPathDB" id="FungiDB:YALI1_D08971g"/>
<protein>
    <recommendedName>
        <fullName evidence="6">Phytase-like domain-containing protein</fullName>
    </recommendedName>
</protein>
<evidence type="ECO:0000256" key="1">
    <source>
        <dbReference type="SAM" id="SignalP"/>
    </source>
</evidence>
<dbReference type="Proteomes" id="UP000256601">
    <property type="component" value="Unassembled WGS sequence"/>
</dbReference>
<dbReference type="Proteomes" id="UP000182444">
    <property type="component" value="Chromosome 1D"/>
</dbReference>
<evidence type="ECO:0008006" key="6">
    <source>
        <dbReference type="Google" id="ProtNLM"/>
    </source>
</evidence>
<proteinExistence type="predicted"/>
<reference evidence="3 5" key="2">
    <citation type="submission" date="2018-07" db="EMBL/GenBank/DDBJ databases">
        <title>Draft Genome Assemblies for Five Robust Yarrowia lipolytica Strains Exhibiting High Lipid Production and Pentose Sugar Utilization and Sugar Alcohol Secretion from Undetoxified Lignocellulosic Biomass Hydrolysates.</title>
        <authorList>
            <consortium name="DOE Joint Genome Institute"/>
            <person name="Walker C."/>
            <person name="Ryu S."/>
            <person name="Na H."/>
            <person name="Zane M."/>
            <person name="LaButti K."/>
            <person name="Lipzen A."/>
            <person name="Haridas S."/>
            <person name="Barry K."/>
            <person name="Grigoriev I.V."/>
            <person name="Quarterman J."/>
            <person name="Slininger P."/>
            <person name="Dien B."/>
            <person name="Trinh C.T."/>
        </authorList>
    </citation>
    <scope>NUCLEOTIDE SEQUENCE [LARGE SCALE GENOMIC DNA]</scope>
    <source>
        <strain evidence="3 5">YB392</strain>
    </source>
</reference>
<dbReference type="GeneID" id="2910790"/>
<evidence type="ECO:0000313" key="2">
    <source>
        <dbReference type="EMBL" id="AOW03700.1"/>
    </source>
</evidence>
<dbReference type="AlphaFoldDB" id="A0A1D8NDI8"/>